<gene>
    <name evidence="11" type="ORF">IAA08_10505</name>
</gene>
<dbReference type="PANTHER" id="PTHR42917">
    <property type="entry name" value="2,4-DIENOYL-COA REDUCTASE"/>
    <property type="match status" value="1"/>
</dbReference>
<protein>
    <submittedName>
        <fullName evidence="11">FAD-dependent oxidoreductase</fullName>
    </submittedName>
</protein>
<organism evidence="11 12">
    <name type="scientific">Candidatus Eubacterium avistercoris</name>
    <dbReference type="NCBI Taxonomy" id="2838567"/>
    <lineage>
        <taxon>Bacteria</taxon>
        <taxon>Bacillati</taxon>
        <taxon>Bacillota</taxon>
        <taxon>Clostridia</taxon>
        <taxon>Eubacteriales</taxon>
        <taxon>Eubacteriaceae</taxon>
        <taxon>Eubacterium</taxon>
    </lineage>
</organism>
<keyword evidence="9" id="KW-0411">Iron-sulfur</keyword>
<sequence length="670" mass="74058">MALKYPYLFEPFCIGRLEIKNRIVMSGMHNIGWKDENEVITDAVIDYFEARAKGGVGLIISGANQPDFQYDNGVIMNNPFRHPGTFISQHKKLVERVHSYGTKLFIQFGYGGGRVDFPQWIPGEGVAAADSANRWDSSIHHRAVTVEEIRRLIDASVSAAAVCLQTGCDGIDINCYGGYMLDQFLQPCFNDRKDEYGGLDGGIRIMSEIVKGIKNVCGKNFPVSCRLGARQHMTGEGRTHLEGEAYIEYGRTLEESIYVAKKLEEAGYDAIYLGDGTYDAFYWLYPPMYQKEGLWLDDAAEITKAVQVPVFCAGKILTPKMANDAVKDKKVTAVALGRALLADPEWANKAKLGIEEEIRPCIGCNIACVGHIFAGLPQECAVNANVMREKEMDVLIPAREKKKVAIIGAGIAGMECARIASHRGHHVIIYEKSSELGGTFISASVPKDKSASKRLLAWYKQEMEKARVKIRFNCEISEQDLERIDADEIVIAVGNVPKIPKIPGVDQDNVLDPVKVLTQKQTIPEGSRIVIVGGGLVGCETALWLSQEKGFKDITIIEGMDRLMSGGAEPQPVANRLMIADLLEHQNIKVKLNCMLNRVEGNKVVVNCGEKEQVLEADRVILSLGLAENDKLYKEAYQNIPKKVWRIGDALSASNLMYGIRNANAVAREI</sequence>
<dbReference type="InterPro" id="IPR023753">
    <property type="entry name" value="FAD/NAD-binding_dom"/>
</dbReference>
<dbReference type="GO" id="GO:0016491">
    <property type="term" value="F:oxidoreductase activity"/>
    <property type="evidence" value="ECO:0007669"/>
    <property type="project" value="UniProtKB-KW"/>
</dbReference>
<evidence type="ECO:0000256" key="3">
    <source>
        <dbReference type="ARBA" id="ARBA00011048"/>
    </source>
</evidence>
<keyword evidence="5" id="KW-0288">FMN</keyword>
<reference evidence="11" key="2">
    <citation type="submission" date="2021-04" db="EMBL/GenBank/DDBJ databases">
        <authorList>
            <person name="Gilroy R."/>
        </authorList>
    </citation>
    <scope>NUCLEOTIDE SEQUENCE</scope>
    <source>
        <strain evidence="11">CHK192-9172</strain>
    </source>
</reference>
<reference evidence="11" key="1">
    <citation type="journal article" date="2021" name="PeerJ">
        <title>Extensive microbial diversity within the chicken gut microbiome revealed by metagenomics and culture.</title>
        <authorList>
            <person name="Gilroy R."/>
            <person name="Ravi A."/>
            <person name="Getino M."/>
            <person name="Pursley I."/>
            <person name="Horton D.L."/>
            <person name="Alikhan N.F."/>
            <person name="Baker D."/>
            <person name="Gharbi K."/>
            <person name="Hall N."/>
            <person name="Watson M."/>
            <person name="Adriaenssens E.M."/>
            <person name="Foster-Nyarko E."/>
            <person name="Jarju S."/>
            <person name="Secka A."/>
            <person name="Antonio M."/>
            <person name="Oren A."/>
            <person name="Chaudhuri R.R."/>
            <person name="La Ragione R."/>
            <person name="Hildebrand F."/>
            <person name="Pallen M.J."/>
        </authorList>
    </citation>
    <scope>NUCLEOTIDE SEQUENCE</scope>
    <source>
        <strain evidence="11">CHK192-9172</strain>
    </source>
</reference>
<comment type="similarity">
    <text evidence="3">In the N-terminal section; belongs to the NADH:flavin oxidoreductase/NADH oxidase family.</text>
</comment>
<dbReference type="InterPro" id="IPR001763">
    <property type="entry name" value="Rhodanese-like_dom"/>
</dbReference>
<dbReference type="InterPro" id="IPR051793">
    <property type="entry name" value="NADH:flavin_oxidoreductase"/>
</dbReference>
<dbReference type="PANTHER" id="PTHR42917:SF2">
    <property type="entry name" value="2,4-DIENOYL-COA REDUCTASE [(2E)-ENOYL-COA-PRODUCING]"/>
    <property type="match status" value="1"/>
</dbReference>
<evidence type="ECO:0000256" key="2">
    <source>
        <dbReference type="ARBA" id="ARBA00001966"/>
    </source>
</evidence>
<dbReference type="PROSITE" id="PS50206">
    <property type="entry name" value="RHODANESE_3"/>
    <property type="match status" value="1"/>
</dbReference>
<dbReference type="PRINTS" id="PR00411">
    <property type="entry name" value="PNDRDTASEI"/>
</dbReference>
<dbReference type="InterPro" id="IPR013785">
    <property type="entry name" value="Aldolase_TIM"/>
</dbReference>
<accession>A0A9D2D4E1</accession>
<dbReference type="Gene3D" id="3.20.20.70">
    <property type="entry name" value="Aldolase class I"/>
    <property type="match status" value="1"/>
</dbReference>
<dbReference type="GO" id="GO:0046872">
    <property type="term" value="F:metal ion binding"/>
    <property type="evidence" value="ECO:0007669"/>
    <property type="project" value="UniProtKB-KW"/>
</dbReference>
<dbReference type="Gene3D" id="3.40.50.720">
    <property type="entry name" value="NAD(P)-binding Rossmann-like Domain"/>
    <property type="match status" value="1"/>
</dbReference>
<evidence type="ECO:0000256" key="1">
    <source>
        <dbReference type="ARBA" id="ARBA00001917"/>
    </source>
</evidence>
<dbReference type="Pfam" id="PF00724">
    <property type="entry name" value="Oxidored_FMN"/>
    <property type="match status" value="1"/>
</dbReference>
<evidence type="ECO:0000256" key="7">
    <source>
        <dbReference type="ARBA" id="ARBA00023002"/>
    </source>
</evidence>
<dbReference type="GO" id="GO:0051536">
    <property type="term" value="F:iron-sulfur cluster binding"/>
    <property type="evidence" value="ECO:0007669"/>
    <property type="project" value="UniProtKB-KW"/>
</dbReference>
<dbReference type="Pfam" id="PF07992">
    <property type="entry name" value="Pyr_redox_2"/>
    <property type="match status" value="1"/>
</dbReference>
<evidence type="ECO:0000256" key="4">
    <source>
        <dbReference type="ARBA" id="ARBA00022630"/>
    </source>
</evidence>
<proteinExistence type="inferred from homology"/>
<evidence type="ECO:0000256" key="5">
    <source>
        <dbReference type="ARBA" id="ARBA00022643"/>
    </source>
</evidence>
<keyword evidence="6" id="KW-0479">Metal-binding</keyword>
<keyword evidence="8" id="KW-0408">Iron</keyword>
<evidence type="ECO:0000256" key="8">
    <source>
        <dbReference type="ARBA" id="ARBA00023004"/>
    </source>
</evidence>
<dbReference type="PRINTS" id="PR00368">
    <property type="entry name" value="FADPNR"/>
</dbReference>
<evidence type="ECO:0000256" key="6">
    <source>
        <dbReference type="ARBA" id="ARBA00022723"/>
    </source>
</evidence>
<dbReference type="InterPro" id="IPR036188">
    <property type="entry name" value="FAD/NAD-bd_sf"/>
</dbReference>
<feature type="domain" description="Rhodanese" evidence="10">
    <location>
        <begin position="515"/>
        <end position="572"/>
    </location>
</feature>
<keyword evidence="7" id="KW-0560">Oxidoreductase</keyword>
<name>A0A9D2D4E1_9FIRM</name>
<evidence type="ECO:0000256" key="9">
    <source>
        <dbReference type="ARBA" id="ARBA00023014"/>
    </source>
</evidence>
<comment type="cofactor">
    <cofactor evidence="2">
        <name>[4Fe-4S] cluster</name>
        <dbReference type="ChEBI" id="CHEBI:49883"/>
    </cofactor>
</comment>
<dbReference type="SUPFAM" id="SSF51905">
    <property type="entry name" value="FAD/NAD(P)-binding domain"/>
    <property type="match status" value="1"/>
</dbReference>
<dbReference type="Proteomes" id="UP000824024">
    <property type="component" value="Unassembled WGS sequence"/>
</dbReference>
<evidence type="ECO:0000313" key="12">
    <source>
        <dbReference type="Proteomes" id="UP000824024"/>
    </source>
</evidence>
<dbReference type="AlphaFoldDB" id="A0A9D2D4E1"/>
<dbReference type="InterPro" id="IPR001155">
    <property type="entry name" value="OxRdtase_FMN_N"/>
</dbReference>
<keyword evidence="4" id="KW-0285">Flavoprotein</keyword>
<comment type="cofactor">
    <cofactor evidence="1">
        <name>FMN</name>
        <dbReference type="ChEBI" id="CHEBI:58210"/>
    </cofactor>
</comment>
<dbReference type="Gene3D" id="3.50.50.60">
    <property type="entry name" value="FAD/NAD(P)-binding domain"/>
    <property type="match status" value="1"/>
</dbReference>
<dbReference type="EMBL" id="DXCH01000283">
    <property type="protein sequence ID" value="HIZ08348.1"/>
    <property type="molecule type" value="Genomic_DNA"/>
</dbReference>
<evidence type="ECO:0000313" key="11">
    <source>
        <dbReference type="EMBL" id="HIZ08348.1"/>
    </source>
</evidence>
<evidence type="ECO:0000259" key="10">
    <source>
        <dbReference type="PROSITE" id="PS50206"/>
    </source>
</evidence>
<comment type="caution">
    <text evidence="11">The sequence shown here is derived from an EMBL/GenBank/DDBJ whole genome shotgun (WGS) entry which is preliminary data.</text>
</comment>
<dbReference type="SUPFAM" id="SSF51395">
    <property type="entry name" value="FMN-linked oxidoreductases"/>
    <property type="match status" value="1"/>
</dbReference>
<dbReference type="GO" id="GO:0010181">
    <property type="term" value="F:FMN binding"/>
    <property type="evidence" value="ECO:0007669"/>
    <property type="project" value="InterPro"/>
</dbReference>